<gene>
    <name evidence="1" type="ORF">B0H16DRAFT_1728227</name>
</gene>
<accession>A0AAD7IIF1</accession>
<keyword evidence="2" id="KW-1185">Reference proteome</keyword>
<evidence type="ECO:0000313" key="1">
    <source>
        <dbReference type="EMBL" id="KAJ7742287.1"/>
    </source>
</evidence>
<dbReference type="AlphaFoldDB" id="A0AAD7IIF1"/>
<sequence length="113" mass="12345">MFKQEPTKPSQQFDFSKMSAISASPVSIVPSTSTSSASFTTSSSTLRGSLRERCGFTLWLSLTPLLPNIHAKGALEPTVGNLPRRKRSSIVSLKLPDPSRVVVAHSRHLEYFA</sequence>
<name>A0AAD7IIF1_9AGAR</name>
<proteinExistence type="predicted"/>
<evidence type="ECO:0000313" key="2">
    <source>
        <dbReference type="Proteomes" id="UP001215598"/>
    </source>
</evidence>
<reference evidence="1" key="1">
    <citation type="submission" date="2023-03" db="EMBL/GenBank/DDBJ databases">
        <title>Massive genome expansion in bonnet fungi (Mycena s.s.) driven by repeated elements and novel gene families across ecological guilds.</title>
        <authorList>
            <consortium name="Lawrence Berkeley National Laboratory"/>
            <person name="Harder C.B."/>
            <person name="Miyauchi S."/>
            <person name="Viragh M."/>
            <person name="Kuo A."/>
            <person name="Thoen E."/>
            <person name="Andreopoulos B."/>
            <person name="Lu D."/>
            <person name="Skrede I."/>
            <person name="Drula E."/>
            <person name="Henrissat B."/>
            <person name="Morin E."/>
            <person name="Kohler A."/>
            <person name="Barry K."/>
            <person name="LaButti K."/>
            <person name="Morin E."/>
            <person name="Salamov A."/>
            <person name="Lipzen A."/>
            <person name="Mereny Z."/>
            <person name="Hegedus B."/>
            <person name="Baldrian P."/>
            <person name="Stursova M."/>
            <person name="Weitz H."/>
            <person name="Taylor A."/>
            <person name="Grigoriev I.V."/>
            <person name="Nagy L.G."/>
            <person name="Martin F."/>
            <person name="Kauserud H."/>
        </authorList>
    </citation>
    <scope>NUCLEOTIDE SEQUENCE</scope>
    <source>
        <strain evidence="1">CBHHK182m</strain>
    </source>
</reference>
<protein>
    <submittedName>
        <fullName evidence="1">Uncharacterized protein</fullName>
    </submittedName>
</protein>
<organism evidence="1 2">
    <name type="scientific">Mycena metata</name>
    <dbReference type="NCBI Taxonomy" id="1033252"/>
    <lineage>
        <taxon>Eukaryota</taxon>
        <taxon>Fungi</taxon>
        <taxon>Dikarya</taxon>
        <taxon>Basidiomycota</taxon>
        <taxon>Agaricomycotina</taxon>
        <taxon>Agaricomycetes</taxon>
        <taxon>Agaricomycetidae</taxon>
        <taxon>Agaricales</taxon>
        <taxon>Marasmiineae</taxon>
        <taxon>Mycenaceae</taxon>
        <taxon>Mycena</taxon>
    </lineage>
</organism>
<dbReference type="EMBL" id="JARKIB010000095">
    <property type="protein sequence ID" value="KAJ7742287.1"/>
    <property type="molecule type" value="Genomic_DNA"/>
</dbReference>
<comment type="caution">
    <text evidence="1">The sequence shown here is derived from an EMBL/GenBank/DDBJ whole genome shotgun (WGS) entry which is preliminary data.</text>
</comment>
<dbReference type="Proteomes" id="UP001215598">
    <property type="component" value="Unassembled WGS sequence"/>
</dbReference>